<dbReference type="PANTHER" id="PTHR37957:SF1">
    <property type="entry name" value="PHYTASE-LIKE DOMAIN-CONTAINING PROTEIN"/>
    <property type="match status" value="1"/>
</dbReference>
<organism evidence="4 5">
    <name type="scientific">Paenibacillus ferrarius</name>
    <dbReference type="NCBI Taxonomy" id="1469647"/>
    <lineage>
        <taxon>Bacteria</taxon>
        <taxon>Bacillati</taxon>
        <taxon>Bacillota</taxon>
        <taxon>Bacilli</taxon>
        <taxon>Bacillales</taxon>
        <taxon>Paenibacillaceae</taxon>
        <taxon>Paenibacillus</taxon>
    </lineage>
</organism>
<proteinExistence type="predicted"/>
<dbReference type="Pfam" id="PF07833">
    <property type="entry name" value="Cu_amine_oxidN1"/>
    <property type="match status" value="1"/>
</dbReference>
<dbReference type="PANTHER" id="PTHR37957">
    <property type="entry name" value="BLR7070 PROTEIN"/>
    <property type="match status" value="1"/>
</dbReference>
<dbReference type="InterPro" id="IPR036582">
    <property type="entry name" value="Mao_N_sf"/>
</dbReference>
<evidence type="ECO:0000313" key="5">
    <source>
        <dbReference type="Proteomes" id="UP000190626"/>
    </source>
</evidence>
<dbReference type="OrthoDB" id="9803927at2"/>
<evidence type="ECO:0000313" key="4">
    <source>
        <dbReference type="EMBL" id="OPH54723.1"/>
    </source>
</evidence>
<dbReference type="AlphaFoldDB" id="A0A1V4HG65"/>
<feature type="domain" description="Copper amine oxidase-like N-terminal" evidence="2">
    <location>
        <begin position="28"/>
        <end position="87"/>
    </location>
</feature>
<feature type="domain" description="Phytase-like" evidence="3">
    <location>
        <begin position="113"/>
        <end position="465"/>
    </location>
</feature>
<dbReference type="Proteomes" id="UP000190626">
    <property type="component" value="Unassembled WGS sequence"/>
</dbReference>
<dbReference type="SUPFAM" id="SSF63825">
    <property type="entry name" value="YWTD domain"/>
    <property type="match status" value="1"/>
</dbReference>
<dbReference type="EMBL" id="MBTG01000021">
    <property type="protein sequence ID" value="OPH54723.1"/>
    <property type="molecule type" value="Genomic_DNA"/>
</dbReference>
<sequence length="496" mass="54571">MKRFFRRKRLLIVLAALGAVSTTTVVSAGPAALEAVAVKFQLTSGGKTLTLDKDPVVIDGSTYVPLRTIGEALEKQVEWNEWNQTIALKDIPKVTGKFEWKNAPVLEKGIQEGGFSGLVHLPKDAPDIFYTLADRGPNGEVGKDKLRTFPIQNYTPRLYKFKISNGAIEILETIKLSLPDGKLDKVTNSKYITGLPNLVGPDEVPYDEKGVTKLPYDPDGLDLEGIAYSPSDDTFWISDEYRPSILQVKRDGTILGRYVPKGSKEKLVQAGAQIPIFDTLPEVYNKRISNRGFEGITISPDGKFLYTSIQSPMANPDKKTGEASRNLRILKMDIATKQIVGEYVYVAEQAGIFVKVNQKDIVISDLSALSSDVLLVDERDKNAGADAQLKRIYKSDFSKATNILGKEISNNLESLSIQQLKDQGIQPVSKELIVDIAKLGYPYEKIEGLTVVDKNTIAIVNDNDFGISYDDKGVLTLTGAPTQLQLIQVSDDLTAK</sequence>
<evidence type="ECO:0000259" key="2">
    <source>
        <dbReference type="Pfam" id="PF07833"/>
    </source>
</evidence>
<evidence type="ECO:0000256" key="1">
    <source>
        <dbReference type="SAM" id="SignalP"/>
    </source>
</evidence>
<keyword evidence="5" id="KW-1185">Reference proteome</keyword>
<dbReference type="RefSeq" id="WP_079414988.1">
    <property type="nucleotide sequence ID" value="NZ_MBTG01000021.1"/>
</dbReference>
<protein>
    <submittedName>
        <fullName evidence="4">Copper amine oxidase</fullName>
    </submittedName>
</protein>
<feature type="chain" id="PRO_5012415057" evidence="1">
    <location>
        <begin position="29"/>
        <end position="496"/>
    </location>
</feature>
<dbReference type="InterPro" id="IPR012854">
    <property type="entry name" value="Cu_amine_oxidase-like_N"/>
</dbReference>
<reference evidence="5" key="1">
    <citation type="submission" date="2016-07" db="EMBL/GenBank/DDBJ databases">
        <authorList>
            <person name="Florea S."/>
            <person name="Webb J.S."/>
            <person name="Jaromczyk J."/>
            <person name="Schardl C.L."/>
        </authorList>
    </citation>
    <scope>NUCLEOTIDE SEQUENCE [LARGE SCALE GENOMIC DNA]</scope>
    <source>
        <strain evidence="5">CY1</strain>
    </source>
</reference>
<dbReference type="Pfam" id="PF13449">
    <property type="entry name" value="Phytase-like"/>
    <property type="match status" value="1"/>
</dbReference>
<dbReference type="InterPro" id="IPR027372">
    <property type="entry name" value="Phytase-like_dom"/>
</dbReference>
<feature type="signal peptide" evidence="1">
    <location>
        <begin position="1"/>
        <end position="28"/>
    </location>
</feature>
<accession>A0A1V4HG65</accession>
<keyword evidence="1" id="KW-0732">Signal</keyword>
<dbReference type="Gene3D" id="3.30.457.10">
    <property type="entry name" value="Copper amine oxidase-like, N-terminal domain"/>
    <property type="match status" value="1"/>
</dbReference>
<comment type="caution">
    <text evidence="4">The sequence shown here is derived from an EMBL/GenBank/DDBJ whole genome shotgun (WGS) entry which is preliminary data.</text>
</comment>
<name>A0A1V4HG65_9BACL</name>
<dbReference type="STRING" id="1469647.BC351_31415"/>
<dbReference type="SUPFAM" id="SSF55383">
    <property type="entry name" value="Copper amine oxidase, domain N"/>
    <property type="match status" value="1"/>
</dbReference>
<gene>
    <name evidence="4" type="ORF">BC351_31415</name>
</gene>
<evidence type="ECO:0000259" key="3">
    <source>
        <dbReference type="Pfam" id="PF13449"/>
    </source>
</evidence>